<dbReference type="AlphaFoldDB" id="A6NS69"/>
<dbReference type="PROSITE" id="PS50943">
    <property type="entry name" value="HTH_CROC1"/>
    <property type="match status" value="1"/>
</dbReference>
<dbReference type="SUPFAM" id="SSF47413">
    <property type="entry name" value="lambda repressor-like DNA-binding domains"/>
    <property type="match status" value="1"/>
</dbReference>
<dbReference type="EMBL" id="AAXG02000007">
    <property type="protein sequence ID" value="EDN01107.1"/>
    <property type="molecule type" value="Genomic_DNA"/>
</dbReference>
<dbReference type="InterPro" id="IPR010982">
    <property type="entry name" value="Lambda_DNA-bd_dom_sf"/>
</dbReference>
<dbReference type="eggNOG" id="COG1396">
    <property type="taxonomic scope" value="Bacteria"/>
</dbReference>
<organism evidence="3 4">
    <name type="scientific">Pseudoflavonifractor capillosus ATCC 29799</name>
    <dbReference type="NCBI Taxonomy" id="411467"/>
    <lineage>
        <taxon>Bacteria</taxon>
        <taxon>Bacillati</taxon>
        <taxon>Bacillota</taxon>
        <taxon>Clostridia</taxon>
        <taxon>Eubacteriales</taxon>
        <taxon>Oscillospiraceae</taxon>
        <taxon>Pseudoflavonifractor</taxon>
    </lineage>
</organism>
<accession>A6NS69</accession>
<protein>
    <submittedName>
        <fullName evidence="3">DNA-binding helix-turn-helix protein</fullName>
    </submittedName>
</protein>
<reference evidence="3 4" key="2">
    <citation type="submission" date="2007-06" db="EMBL/GenBank/DDBJ databases">
        <title>Draft genome sequence of Pseudoflavonifractor capillosus ATCC 29799.</title>
        <authorList>
            <person name="Sudarsanam P."/>
            <person name="Ley R."/>
            <person name="Guruge J."/>
            <person name="Turnbaugh P.J."/>
            <person name="Mahowald M."/>
            <person name="Liep D."/>
            <person name="Gordon J."/>
        </authorList>
    </citation>
    <scope>NUCLEOTIDE SEQUENCE [LARGE SCALE GENOMIC DNA]</scope>
    <source>
        <strain evidence="3 4">ATCC 29799</strain>
    </source>
</reference>
<dbReference type="CDD" id="cd00093">
    <property type="entry name" value="HTH_XRE"/>
    <property type="match status" value="1"/>
</dbReference>
<sequence length="82" mass="9380">MCQEVKSMNLEKFSANLKYLRQKKGLTQGEMAKLLGVTTNHYQKIEYGKVNIPVLTLCFLADYFGVTTDYLLGREEKHCDGD</sequence>
<dbReference type="InterPro" id="IPR001387">
    <property type="entry name" value="Cro/C1-type_HTH"/>
</dbReference>
<feature type="domain" description="HTH cro/C1-type" evidence="2">
    <location>
        <begin position="17"/>
        <end position="71"/>
    </location>
</feature>
<dbReference type="Gene3D" id="1.10.260.40">
    <property type="entry name" value="lambda repressor-like DNA-binding domains"/>
    <property type="match status" value="1"/>
</dbReference>
<keyword evidence="1 3" id="KW-0238">DNA-binding</keyword>
<dbReference type="GO" id="GO:0003677">
    <property type="term" value="F:DNA binding"/>
    <property type="evidence" value="ECO:0007669"/>
    <property type="project" value="UniProtKB-KW"/>
</dbReference>
<dbReference type="PANTHER" id="PTHR46558:SF11">
    <property type="entry name" value="HTH-TYPE TRANSCRIPTIONAL REGULATOR XRE"/>
    <property type="match status" value="1"/>
</dbReference>
<dbReference type="STRING" id="411467.BACCAP_01048"/>
<dbReference type="Pfam" id="PF01381">
    <property type="entry name" value="HTH_3"/>
    <property type="match status" value="1"/>
</dbReference>
<reference evidence="3 4" key="1">
    <citation type="submission" date="2007-04" db="EMBL/GenBank/DDBJ databases">
        <authorList>
            <person name="Fulton L."/>
            <person name="Clifton S."/>
            <person name="Fulton B."/>
            <person name="Xu J."/>
            <person name="Minx P."/>
            <person name="Pepin K.H."/>
            <person name="Johnson M."/>
            <person name="Thiruvilangam P."/>
            <person name="Bhonagiri V."/>
            <person name="Nash W.E."/>
            <person name="Mardis E.R."/>
            <person name="Wilson R.K."/>
        </authorList>
    </citation>
    <scope>NUCLEOTIDE SEQUENCE [LARGE SCALE GENOMIC DNA]</scope>
    <source>
        <strain evidence="3 4">ATCC 29799</strain>
    </source>
</reference>
<dbReference type="PANTHER" id="PTHR46558">
    <property type="entry name" value="TRACRIPTIONAL REGULATORY PROTEIN-RELATED-RELATED"/>
    <property type="match status" value="1"/>
</dbReference>
<evidence type="ECO:0000313" key="3">
    <source>
        <dbReference type="EMBL" id="EDN01107.1"/>
    </source>
</evidence>
<evidence type="ECO:0000256" key="1">
    <source>
        <dbReference type="ARBA" id="ARBA00023125"/>
    </source>
</evidence>
<name>A6NS69_9FIRM</name>
<dbReference type="Proteomes" id="UP000003639">
    <property type="component" value="Unassembled WGS sequence"/>
</dbReference>
<proteinExistence type="predicted"/>
<evidence type="ECO:0000259" key="2">
    <source>
        <dbReference type="PROSITE" id="PS50943"/>
    </source>
</evidence>
<evidence type="ECO:0000313" key="4">
    <source>
        <dbReference type="Proteomes" id="UP000003639"/>
    </source>
</evidence>
<comment type="caution">
    <text evidence="3">The sequence shown here is derived from an EMBL/GenBank/DDBJ whole genome shotgun (WGS) entry which is preliminary data.</text>
</comment>
<gene>
    <name evidence="3" type="ORF">BACCAP_01048</name>
</gene>
<dbReference type="SMART" id="SM00530">
    <property type="entry name" value="HTH_XRE"/>
    <property type="match status" value="1"/>
</dbReference>
<keyword evidence="4" id="KW-1185">Reference proteome</keyword>